<organism evidence="2 3">
    <name type="scientific">Gehongia tenuis</name>
    <dbReference type="NCBI Taxonomy" id="2763655"/>
    <lineage>
        <taxon>Bacteria</taxon>
        <taxon>Bacillati</taxon>
        <taxon>Bacillota</taxon>
        <taxon>Clostridia</taxon>
        <taxon>Christensenellales</taxon>
        <taxon>Christensenellaceae</taxon>
        <taxon>Gehongia</taxon>
    </lineage>
</organism>
<keyword evidence="3" id="KW-1185">Reference proteome</keyword>
<feature type="transmembrane region" description="Helical" evidence="1">
    <location>
        <begin position="33"/>
        <end position="55"/>
    </location>
</feature>
<name>A0A926D2K5_9FIRM</name>
<dbReference type="AlphaFoldDB" id="A0A926D2K5"/>
<reference evidence="2" key="1">
    <citation type="submission" date="2020-08" db="EMBL/GenBank/DDBJ databases">
        <title>Genome public.</title>
        <authorList>
            <person name="Liu C."/>
            <person name="Sun Q."/>
        </authorList>
    </citation>
    <scope>NUCLEOTIDE SEQUENCE</scope>
    <source>
        <strain evidence="2">NSJ-53</strain>
    </source>
</reference>
<keyword evidence="1" id="KW-0472">Membrane</keyword>
<dbReference type="Pfam" id="PF07441">
    <property type="entry name" value="BofA"/>
    <property type="match status" value="1"/>
</dbReference>
<proteinExistence type="predicted"/>
<dbReference type="Proteomes" id="UP000623172">
    <property type="component" value="Unassembled WGS sequence"/>
</dbReference>
<feature type="transmembrane region" description="Helical" evidence="1">
    <location>
        <begin position="6"/>
        <end position="24"/>
    </location>
</feature>
<accession>A0A926D2K5</accession>
<keyword evidence="1" id="KW-0812">Transmembrane</keyword>
<dbReference type="RefSeq" id="WP_249314238.1">
    <property type="nucleotide sequence ID" value="NZ_JACRSR010000001.1"/>
</dbReference>
<evidence type="ECO:0000256" key="1">
    <source>
        <dbReference type="SAM" id="Phobius"/>
    </source>
</evidence>
<feature type="transmembrane region" description="Helical" evidence="1">
    <location>
        <begin position="67"/>
        <end position="90"/>
    </location>
</feature>
<gene>
    <name evidence="2" type="ORF">H8696_00575</name>
</gene>
<dbReference type="EMBL" id="JACRSR010000001">
    <property type="protein sequence ID" value="MBC8530341.1"/>
    <property type="molecule type" value="Genomic_DNA"/>
</dbReference>
<dbReference type="NCBIfam" id="TIGR02862">
    <property type="entry name" value="spore_BofA"/>
    <property type="match status" value="1"/>
</dbReference>
<comment type="caution">
    <text evidence="2">The sequence shown here is derived from an EMBL/GenBank/DDBJ whole genome shotgun (WGS) entry which is preliminary data.</text>
</comment>
<dbReference type="InterPro" id="IPR010001">
    <property type="entry name" value="BofA"/>
</dbReference>
<sequence>MGLNVDWGVVLAFAGGLVLLYILGKIFVKPARFILKFILNGVAGGVLLWLINLIGNQYGFSIVINPITALIAGFLGIPGVILLLLLGPILNI</sequence>
<protein>
    <submittedName>
        <fullName evidence="2">Pro-sigmaK processing inhibitor BofA family protein</fullName>
    </submittedName>
</protein>
<keyword evidence="1" id="KW-1133">Transmembrane helix</keyword>
<evidence type="ECO:0000313" key="3">
    <source>
        <dbReference type="Proteomes" id="UP000623172"/>
    </source>
</evidence>
<evidence type="ECO:0000313" key="2">
    <source>
        <dbReference type="EMBL" id="MBC8530341.1"/>
    </source>
</evidence>